<feature type="domain" description="Rad50/SbcC-type AAA" evidence="2">
    <location>
        <begin position="462"/>
        <end position="690"/>
    </location>
</feature>
<accession>A0ABR1SWX6</accession>
<dbReference type="PANTHER" id="PTHR32114:SF2">
    <property type="entry name" value="ABC TRANSPORTER ABCH.3"/>
    <property type="match status" value="1"/>
</dbReference>
<dbReference type="InterPro" id="IPR029052">
    <property type="entry name" value="Metallo-depent_PP-like"/>
</dbReference>
<feature type="region of interest" description="Disordered" evidence="1">
    <location>
        <begin position="689"/>
        <end position="714"/>
    </location>
</feature>
<organism evidence="3 4">
    <name type="scientific">Apiospora rasikravindrae</name>
    <dbReference type="NCBI Taxonomy" id="990691"/>
    <lineage>
        <taxon>Eukaryota</taxon>
        <taxon>Fungi</taxon>
        <taxon>Dikarya</taxon>
        <taxon>Ascomycota</taxon>
        <taxon>Pezizomycotina</taxon>
        <taxon>Sordariomycetes</taxon>
        <taxon>Xylariomycetidae</taxon>
        <taxon>Amphisphaeriales</taxon>
        <taxon>Apiosporaceae</taxon>
        <taxon>Apiospora</taxon>
    </lineage>
</organism>
<dbReference type="SUPFAM" id="SSF56300">
    <property type="entry name" value="Metallo-dependent phosphatases"/>
    <property type="match status" value="1"/>
</dbReference>
<dbReference type="EMBL" id="JAQQWK010000006">
    <property type="protein sequence ID" value="KAK8038813.1"/>
    <property type="molecule type" value="Genomic_DNA"/>
</dbReference>
<gene>
    <name evidence="3" type="ORF">PG993_007224</name>
</gene>
<evidence type="ECO:0000256" key="1">
    <source>
        <dbReference type="SAM" id="MobiDB-lite"/>
    </source>
</evidence>
<evidence type="ECO:0000313" key="3">
    <source>
        <dbReference type="EMBL" id="KAK8038813.1"/>
    </source>
</evidence>
<feature type="region of interest" description="Disordered" evidence="1">
    <location>
        <begin position="1099"/>
        <end position="1143"/>
    </location>
</feature>
<keyword evidence="3" id="KW-0255">Endonuclease</keyword>
<evidence type="ECO:0000259" key="2">
    <source>
        <dbReference type="Pfam" id="PF13476"/>
    </source>
</evidence>
<protein>
    <submittedName>
        <fullName evidence="3">Endonuclease subunit</fullName>
    </submittedName>
</protein>
<keyword evidence="4" id="KW-1185">Reference proteome</keyword>
<dbReference type="CDD" id="cd00267">
    <property type="entry name" value="ABC_ATPase"/>
    <property type="match status" value="1"/>
</dbReference>
<dbReference type="InterPro" id="IPR027417">
    <property type="entry name" value="P-loop_NTPase"/>
</dbReference>
<proteinExistence type="predicted"/>
<dbReference type="Gene3D" id="3.40.50.300">
    <property type="entry name" value="P-loop containing nucleotide triphosphate hydrolases"/>
    <property type="match status" value="2"/>
</dbReference>
<dbReference type="PANTHER" id="PTHR32114">
    <property type="entry name" value="ABC TRANSPORTER ABCH.3"/>
    <property type="match status" value="1"/>
</dbReference>
<dbReference type="InterPro" id="IPR038729">
    <property type="entry name" value="Rad50/SbcC_AAA"/>
</dbReference>
<feature type="compositionally biased region" description="Low complexity" evidence="1">
    <location>
        <begin position="1107"/>
        <end position="1116"/>
    </location>
</feature>
<dbReference type="Pfam" id="PF13476">
    <property type="entry name" value="AAA_23"/>
    <property type="match status" value="1"/>
</dbReference>
<reference evidence="3 4" key="1">
    <citation type="submission" date="2023-01" db="EMBL/GenBank/DDBJ databases">
        <title>Analysis of 21 Apiospora genomes using comparative genomics revels a genus with tremendous synthesis potential of carbohydrate active enzymes and secondary metabolites.</title>
        <authorList>
            <person name="Sorensen T."/>
        </authorList>
    </citation>
    <scope>NUCLEOTIDE SEQUENCE [LARGE SCALE GENOMIC DNA]</scope>
    <source>
        <strain evidence="3 4">CBS 33761</strain>
    </source>
</reference>
<comment type="caution">
    <text evidence="3">The sequence shown here is derived from an EMBL/GenBank/DDBJ whole genome shotgun (WGS) entry which is preliminary data.</text>
</comment>
<name>A0ABR1SWX6_9PEZI</name>
<keyword evidence="3" id="KW-0540">Nuclease</keyword>
<dbReference type="Proteomes" id="UP001444661">
    <property type="component" value="Unassembled WGS sequence"/>
</dbReference>
<dbReference type="GO" id="GO:0004519">
    <property type="term" value="F:endonuclease activity"/>
    <property type="evidence" value="ECO:0007669"/>
    <property type="project" value="UniProtKB-KW"/>
</dbReference>
<dbReference type="Gene3D" id="3.60.21.10">
    <property type="match status" value="1"/>
</dbReference>
<feature type="compositionally biased region" description="Basic and acidic residues" evidence="1">
    <location>
        <begin position="690"/>
        <end position="714"/>
    </location>
</feature>
<sequence>MPAGQLASKARWLLLSDIHFKVHDLDRIVQTSQWIASLPQRYNIQRAIICGDLLTSRTTQPTHVLSACYRFLGQLSDQIPHLNVILGNHDLAYRREYTTSALNALDMRRLSRHITLHSAVSHQVWDGRRVLVLPFREDQRELTAAVAGLPTKDAAETVAFAHLAIHKAVLQRYAVDQVTGEMKPCSAYNGLTGPGEFRTLARTFTGHFHSRQTIVQSPRDQLPVNDEARQKGSVTYLGAPLQMTWADLYDYQRGVTLLDPETLDQELIVNPHAVGFVTADLHDVLQDRVESATVSDRHVMLLGERTQVQHVVARDRLLLLGARGVRNWNLIRASQQSGDPMIPHGLGATASPGDARVGTPPYREKPIPLDTSHSEDTQPLDIAQLLEAYAANLQLPQSLENRRVELIHVGRCLVGKTSAPDNGGKLSYTDILDASKSARECSVSVHQREPEMSRIFVARLHSLSLTNFLGVRETLAINFHELPLSLTFITGDNGSGKSTLLEAIVWCQFGRCVRAGLSVNDVVNDTSGRGCQVTLTFENGFSITRYRKHREHGNRVVVSLHGVPQPQYEKGDARSTQEAIEDLLGTDYDTYVRTVILGPESAVGFLSSTAIQRRDLIESMLGLGRLETQRDLTRQMIREIDSEQTELQTKQKGLRQVMNHIEGTVKTLKEQHNGALLEIAKITRSIEQAQETRLETEPRKEQEQRLLSKNDAHPEEGSYIAGRLEDLEERIKFVRHYLHTMKTTIRETEIVTSFRRERLLNGEARQEAERRLSEATAALESHETLKPEAGWWSKLICQCRTTLGHVRKRLQPSLAGSQMRPYQSRYLIAWSRCVSHVIQGLLKPVVLLEDGLEMLQSRVMNNNKATHWHKTYRHLHAKVSDAERSYDMANIKWRKAANTVAKSFGIPKRRVHLADRITADNVRVYRERYAYSTNDLNDLMTKKSEWVEKQAKYQRQRDKDIQRKQKQDAVLQELQRSQESKREVAAVYSQRIAAELASRDDLAARYATLGAAAEKRAEARELFAFWDAAFSKRRTEAAAATSSGPTTTTTFRAYVLEQSLGQVNTLATEILASLYQDTRHARDTAAGMLKHIFATTLDRDEEESMRSSSSSNSSSSDNDDNGPEEEGKKNKKKEEKKSIPSSRLLDSTSLGVTSALAYAKRSGGERKRIDLALFFALALVGQGRGAHRARYLLVDEVFDSLDHAGQAAVARWCHYLLARVDFVAIVTHSEILPKLAAAGRDDGAPGLVVWRARMGNLGTVLDMDQ</sequence>
<feature type="compositionally biased region" description="Basic and acidic residues" evidence="1">
    <location>
        <begin position="1125"/>
        <end position="1138"/>
    </location>
</feature>
<dbReference type="SUPFAM" id="SSF52540">
    <property type="entry name" value="P-loop containing nucleoside triphosphate hydrolases"/>
    <property type="match status" value="2"/>
</dbReference>
<evidence type="ECO:0000313" key="4">
    <source>
        <dbReference type="Proteomes" id="UP001444661"/>
    </source>
</evidence>
<keyword evidence="3" id="KW-0378">Hydrolase</keyword>